<dbReference type="EMBL" id="PVNK01000025">
    <property type="protein sequence ID" value="PRQ04773.1"/>
    <property type="molecule type" value="Genomic_DNA"/>
</dbReference>
<evidence type="ECO:0008006" key="3">
    <source>
        <dbReference type="Google" id="ProtNLM"/>
    </source>
</evidence>
<dbReference type="AlphaFoldDB" id="A0A2S9YI31"/>
<dbReference type="Gene3D" id="3.40.50.300">
    <property type="entry name" value="P-loop containing nucleotide triphosphate hydrolases"/>
    <property type="match status" value="1"/>
</dbReference>
<evidence type="ECO:0000313" key="2">
    <source>
        <dbReference type="Proteomes" id="UP000237968"/>
    </source>
</evidence>
<dbReference type="Proteomes" id="UP000237968">
    <property type="component" value="Unassembled WGS sequence"/>
</dbReference>
<name>A0A2S9YI31_9BACT</name>
<comment type="caution">
    <text evidence="1">The sequence shown here is derived from an EMBL/GenBank/DDBJ whole genome shotgun (WGS) entry which is preliminary data.</text>
</comment>
<dbReference type="Pfam" id="PF13469">
    <property type="entry name" value="Sulfotransfer_3"/>
    <property type="match status" value="1"/>
</dbReference>
<sequence>MNAVGKGLAWVGIEPGVFEVEQLLAKARAAVGLEDFGGDEFLEPLGVLCCDIREMGRELSTVARLGLVRDLQRSLVNRLRMQELLGRHPEIREQELAAPIFIIGSPRTGTTLLHNLLSRLPGATAPLLWELLEPVPPAERRSFGASGVTDRRIVSAQKLQVEIARMLPTLFAAHPIAWDWPEECLWLLANSFLSEGYFVRFPLPNYRQMYLRADWSWAIDEYADALRVLQWQRESGHAPRPEAAPRWVLKAPGHAFRLPELVAAFPDARFIRTHRDPRETIASICSLYERVRVATCPSNPRAIGSEVLEIWADSAPARLVEAHDAEWLPDERCFDIAFRTLVDDPFTTIERAYKKFGFELTDQSPMRQWLRENPRHSRGRHTYSLERYAIPRSEVLERTTTYRTHFAEFL</sequence>
<protein>
    <recommendedName>
        <fullName evidence="3">Sulfotransferase domain protein</fullName>
    </recommendedName>
</protein>
<dbReference type="PANTHER" id="PTHR36451">
    <property type="entry name" value="PAPS-DEPENDENT SULFOTRANSFERASE STF3"/>
    <property type="match status" value="1"/>
</dbReference>
<dbReference type="InterPro" id="IPR052736">
    <property type="entry name" value="Stf3_sulfotransferase"/>
</dbReference>
<keyword evidence="2" id="KW-1185">Reference proteome</keyword>
<gene>
    <name evidence="1" type="ORF">ENSA5_05380</name>
</gene>
<reference evidence="1 2" key="1">
    <citation type="submission" date="2018-03" db="EMBL/GenBank/DDBJ databases">
        <title>Draft Genome Sequences of the Obligatory Marine Myxobacteria Enhygromyxa salina SWB005.</title>
        <authorList>
            <person name="Poehlein A."/>
            <person name="Moghaddam J.A."/>
            <person name="Harms H."/>
            <person name="Alanjari M."/>
            <person name="Koenig G.M."/>
            <person name="Daniel R."/>
            <person name="Schaeberle T.F."/>
        </authorList>
    </citation>
    <scope>NUCLEOTIDE SEQUENCE [LARGE SCALE GENOMIC DNA]</scope>
    <source>
        <strain evidence="1 2">SWB005</strain>
    </source>
</reference>
<organism evidence="1 2">
    <name type="scientific">Enhygromyxa salina</name>
    <dbReference type="NCBI Taxonomy" id="215803"/>
    <lineage>
        <taxon>Bacteria</taxon>
        <taxon>Pseudomonadati</taxon>
        <taxon>Myxococcota</taxon>
        <taxon>Polyangia</taxon>
        <taxon>Nannocystales</taxon>
        <taxon>Nannocystaceae</taxon>
        <taxon>Enhygromyxa</taxon>
    </lineage>
</organism>
<proteinExistence type="predicted"/>
<dbReference type="InterPro" id="IPR027417">
    <property type="entry name" value="P-loop_NTPase"/>
</dbReference>
<dbReference type="PANTHER" id="PTHR36451:SF1">
    <property type="entry name" value="OMEGA-HYDROXY-BETA-DIHYDROMENAQUINONE-9 SULFOTRANSFERASE STF3"/>
    <property type="match status" value="1"/>
</dbReference>
<dbReference type="SUPFAM" id="SSF52540">
    <property type="entry name" value="P-loop containing nucleoside triphosphate hydrolases"/>
    <property type="match status" value="1"/>
</dbReference>
<evidence type="ECO:0000313" key="1">
    <source>
        <dbReference type="EMBL" id="PRQ04773.1"/>
    </source>
</evidence>
<dbReference type="RefSeq" id="WP_106390000.1">
    <property type="nucleotide sequence ID" value="NZ_PVNK01000025.1"/>
</dbReference>
<accession>A0A2S9YI31</accession>